<sequence length="529" mass="58737">MSGDDPITLQWYKDDVPLISSSKLMINTISSRMSLLIIQSAGSEHSGTYSCKAFNPVGQAEFSASLEVMEKPAILPFAFPVEVQEGQLLQVTCTVTTGDEPVTLQWYKDSQPLTPSAKFMINDITSKMSLLVLQEVGSDHTGSYECHAYNPVGRATYSAVLKVNEKPEILPFDFPREVKEGQLLQLSCTVTTGDDPVTLQWYKDDIPVISSAKFMINKVDSKMSFLILRDVGLDHTGTYTCLAFNPVGQQKFSAQLWVNAAPVIMPFMIPPENFEGVSIQILCTLLSGDDPVTLYWLKDKISMNTDSLDGTTINNVGSRTSMLAIPSVEQQHSGEYTCVASNRAGQANHSVILNVLVPPRIIPFHFEEHIRAGSLVQVICVVGEGDSPIDIRWTLHGEEVRPKLGIFTQRVGERTSILSIDRVGSEHRGSYTCLASNHAGQTNHTETLWVNEPPQIRPFQFEPELLAGQDTQLQCYVVHGDPPLNIMWYFQGKEVSNMMGRKLVTRTTGGERQACSDFYRYPDVAHPLR</sequence>
<reference evidence="10 11" key="1">
    <citation type="submission" date="2019-05" db="EMBL/GenBank/DDBJ databases">
        <title>Another draft genome of Portunus trituberculatus and its Hox gene families provides insights of decapod evolution.</title>
        <authorList>
            <person name="Jeong J.-H."/>
            <person name="Song I."/>
            <person name="Kim S."/>
            <person name="Choi T."/>
            <person name="Kim D."/>
            <person name="Ryu S."/>
            <person name="Kim W."/>
        </authorList>
    </citation>
    <scope>NUCLEOTIDE SEQUENCE [LARGE SCALE GENOMIC DNA]</scope>
    <source>
        <tissue evidence="10">Muscle</tissue>
    </source>
</reference>
<dbReference type="SMART" id="SM00409">
    <property type="entry name" value="IG"/>
    <property type="match status" value="5"/>
</dbReference>
<dbReference type="SUPFAM" id="SSF48726">
    <property type="entry name" value="Immunoglobulin"/>
    <property type="match status" value="6"/>
</dbReference>
<evidence type="ECO:0000313" key="10">
    <source>
        <dbReference type="EMBL" id="MPC46312.1"/>
    </source>
</evidence>
<evidence type="ECO:0000256" key="3">
    <source>
        <dbReference type="ARBA" id="ARBA00022729"/>
    </source>
</evidence>
<dbReference type="GO" id="GO:0005886">
    <property type="term" value="C:plasma membrane"/>
    <property type="evidence" value="ECO:0007669"/>
    <property type="project" value="TreeGrafter"/>
</dbReference>
<feature type="domain" description="Ig-like" evidence="9">
    <location>
        <begin position="72"/>
        <end position="164"/>
    </location>
</feature>
<organism evidence="10 11">
    <name type="scientific">Portunus trituberculatus</name>
    <name type="common">Swimming crab</name>
    <name type="synonym">Neptunus trituberculatus</name>
    <dbReference type="NCBI Taxonomy" id="210409"/>
    <lineage>
        <taxon>Eukaryota</taxon>
        <taxon>Metazoa</taxon>
        <taxon>Ecdysozoa</taxon>
        <taxon>Arthropoda</taxon>
        <taxon>Crustacea</taxon>
        <taxon>Multicrustacea</taxon>
        <taxon>Malacostraca</taxon>
        <taxon>Eumalacostraca</taxon>
        <taxon>Eucarida</taxon>
        <taxon>Decapoda</taxon>
        <taxon>Pleocyemata</taxon>
        <taxon>Brachyura</taxon>
        <taxon>Eubrachyura</taxon>
        <taxon>Portunoidea</taxon>
        <taxon>Portunidae</taxon>
        <taxon>Portuninae</taxon>
        <taxon>Portunus</taxon>
    </lineage>
</organism>
<dbReference type="InterPro" id="IPR007110">
    <property type="entry name" value="Ig-like_dom"/>
</dbReference>
<dbReference type="PANTHER" id="PTHR45080:SF8">
    <property type="entry name" value="IG-LIKE DOMAIN-CONTAINING PROTEIN"/>
    <property type="match status" value="1"/>
</dbReference>
<dbReference type="GO" id="GO:0030424">
    <property type="term" value="C:axon"/>
    <property type="evidence" value="ECO:0007669"/>
    <property type="project" value="TreeGrafter"/>
</dbReference>
<dbReference type="GO" id="GO:0043025">
    <property type="term" value="C:neuronal cell body"/>
    <property type="evidence" value="ECO:0007669"/>
    <property type="project" value="TreeGrafter"/>
</dbReference>
<keyword evidence="11" id="KW-1185">Reference proteome</keyword>
<evidence type="ECO:0000256" key="8">
    <source>
        <dbReference type="ARBA" id="ARBA00023319"/>
    </source>
</evidence>
<feature type="domain" description="Ig-like" evidence="9">
    <location>
        <begin position="167"/>
        <end position="253"/>
    </location>
</feature>
<dbReference type="OrthoDB" id="5969272at2759"/>
<keyword evidence="3" id="KW-0732">Signal</keyword>
<dbReference type="InterPro" id="IPR036179">
    <property type="entry name" value="Ig-like_dom_sf"/>
</dbReference>
<dbReference type="PRINTS" id="PR01838">
    <property type="entry name" value="NCAMFAMILY"/>
</dbReference>
<evidence type="ECO:0000256" key="1">
    <source>
        <dbReference type="ARBA" id="ARBA00004167"/>
    </source>
</evidence>
<dbReference type="PANTHER" id="PTHR45080">
    <property type="entry name" value="CONTACTIN 5"/>
    <property type="match status" value="1"/>
</dbReference>
<feature type="domain" description="Ig-like" evidence="9">
    <location>
        <begin position="454"/>
        <end position="496"/>
    </location>
</feature>
<dbReference type="InterPro" id="IPR003599">
    <property type="entry name" value="Ig_sub"/>
</dbReference>
<evidence type="ECO:0000256" key="4">
    <source>
        <dbReference type="ARBA" id="ARBA00022989"/>
    </source>
</evidence>
<keyword evidence="7" id="KW-0325">Glycoprotein</keyword>
<dbReference type="InterPro" id="IPR009138">
    <property type="entry name" value="Neural_cell_adh"/>
</dbReference>
<keyword evidence="4" id="KW-1133">Transmembrane helix</keyword>
<feature type="domain" description="Ig-like" evidence="9">
    <location>
        <begin position="1"/>
        <end position="67"/>
    </location>
</feature>
<dbReference type="GO" id="GO:0050808">
    <property type="term" value="P:synapse organization"/>
    <property type="evidence" value="ECO:0007669"/>
    <property type="project" value="TreeGrafter"/>
</dbReference>
<comment type="subcellular location">
    <subcellularLocation>
        <location evidence="1">Membrane</location>
        <topology evidence="1">Single-pass membrane protein</topology>
    </subcellularLocation>
</comment>
<evidence type="ECO:0000256" key="2">
    <source>
        <dbReference type="ARBA" id="ARBA00022692"/>
    </source>
</evidence>
<proteinExistence type="predicted"/>
<keyword evidence="8" id="KW-0393">Immunoglobulin domain</keyword>
<dbReference type="FunFam" id="2.60.40.10:FF:000333">
    <property type="entry name" value="Down syndrome cell adhesion molecule"/>
    <property type="match status" value="4"/>
</dbReference>
<dbReference type="Proteomes" id="UP000324222">
    <property type="component" value="Unassembled WGS sequence"/>
</dbReference>
<evidence type="ECO:0000256" key="5">
    <source>
        <dbReference type="ARBA" id="ARBA00023136"/>
    </source>
</evidence>
<evidence type="ECO:0000259" key="9">
    <source>
        <dbReference type="PROSITE" id="PS50835"/>
    </source>
</evidence>
<keyword evidence="2" id="KW-0812">Transmembrane</keyword>
<evidence type="ECO:0000256" key="6">
    <source>
        <dbReference type="ARBA" id="ARBA00023157"/>
    </source>
</evidence>
<dbReference type="GO" id="GO:0007156">
    <property type="term" value="P:homophilic cell adhesion via plasma membrane adhesion molecules"/>
    <property type="evidence" value="ECO:0007669"/>
    <property type="project" value="TreeGrafter"/>
</dbReference>
<dbReference type="InterPro" id="IPR003598">
    <property type="entry name" value="Ig_sub2"/>
</dbReference>
<dbReference type="EMBL" id="VSRR010007146">
    <property type="protein sequence ID" value="MPC46312.1"/>
    <property type="molecule type" value="Genomic_DNA"/>
</dbReference>
<dbReference type="InterPro" id="IPR013783">
    <property type="entry name" value="Ig-like_fold"/>
</dbReference>
<protein>
    <submittedName>
        <fullName evidence="10">Titin</fullName>
    </submittedName>
</protein>
<feature type="domain" description="Ig-like" evidence="9">
    <location>
        <begin position="262"/>
        <end position="354"/>
    </location>
</feature>
<evidence type="ECO:0000256" key="7">
    <source>
        <dbReference type="ARBA" id="ARBA00023180"/>
    </source>
</evidence>
<keyword evidence="6" id="KW-1015">Disulfide bond</keyword>
<evidence type="ECO:0000313" key="11">
    <source>
        <dbReference type="Proteomes" id="UP000324222"/>
    </source>
</evidence>
<dbReference type="InterPro" id="IPR013098">
    <property type="entry name" value="Ig_I-set"/>
</dbReference>
<feature type="domain" description="Ig-like" evidence="9">
    <location>
        <begin position="359"/>
        <end position="451"/>
    </location>
</feature>
<dbReference type="GO" id="GO:0008046">
    <property type="term" value="F:axon guidance receptor activity"/>
    <property type="evidence" value="ECO:0007669"/>
    <property type="project" value="TreeGrafter"/>
</dbReference>
<dbReference type="AlphaFoldDB" id="A0A5B7FIK3"/>
<comment type="caution">
    <text evidence="10">The sequence shown here is derived from an EMBL/GenBank/DDBJ whole genome shotgun (WGS) entry which is preliminary data.</text>
</comment>
<dbReference type="Gene3D" id="2.60.40.10">
    <property type="entry name" value="Immunoglobulins"/>
    <property type="match status" value="6"/>
</dbReference>
<dbReference type="FunFam" id="2.60.40.10:FF:000107">
    <property type="entry name" value="Myosin, light chain kinase a"/>
    <property type="match status" value="1"/>
</dbReference>
<dbReference type="SMART" id="SM00408">
    <property type="entry name" value="IGc2"/>
    <property type="match status" value="5"/>
</dbReference>
<accession>A0A5B7FIK3</accession>
<gene>
    <name evidence="10" type="primary">Ttn_2</name>
    <name evidence="10" type="ORF">E2C01_040028</name>
</gene>
<dbReference type="InterPro" id="IPR050958">
    <property type="entry name" value="Cell_Adh-Cytoskel_Orgn"/>
</dbReference>
<dbReference type="PROSITE" id="PS50835">
    <property type="entry name" value="IG_LIKE"/>
    <property type="match status" value="6"/>
</dbReference>
<dbReference type="Pfam" id="PF07679">
    <property type="entry name" value="I-set"/>
    <property type="match status" value="3"/>
</dbReference>
<dbReference type="Pfam" id="PF13927">
    <property type="entry name" value="Ig_3"/>
    <property type="match status" value="2"/>
</dbReference>
<keyword evidence="5" id="KW-0472">Membrane</keyword>
<name>A0A5B7FIK3_PORTR</name>